<feature type="transmembrane region" description="Helical" evidence="4">
    <location>
        <begin position="185"/>
        <end position="209"/>
    </location>
</feature>
<comment type="similarity">
    <text evidence="2">Belongs to the major facilitator superfamily. Monocarboxylate porter (TC 2.A.1.13) family.</text>
</comment>
<feature type="transmembrane region" description="Helical" evidence="4">
    <location>
        <begin position="230"/>
        <end position="250"/>
    </location>
</feature>
<dbReference type="GO" id="GO:0022857">
    <property type="term" value="F:transmembrane transporter activity"/>
    <property type="evidence" value="ECO:0007669"/>
    <property type="project" value="InterPro"/>
</dbReference>
<dbReference type="AlphaFoldDB" id="A0A6A6SU77"/>
<evidence type="ECO:0000256" key="3">
    <source>
        <dbReference type="SAM" id="MobiDB-lite"/>
    </source>
</evidence>
<dbReference type="InterPro" id="IPR036259">
    <property type="entry name" value="MFS_trans_sf"/>
</dbReference>
<reference evidence="6" key="1">
    <citation type="journal article" date="2020" name="Stud. Mycol.">
        <title>101 Dothideomycetes genomes: a test case for predicting lifestyles and emergence of pathogens.</title>
        <authorList>
            <person name="Haridas S."/>
            <person name="Albert R."/>
            <person name="Binder M."/>
            <person name="Bloem J."/>
            <person name="Labutti K."/>
            <person name="Salamov A."/>
            <person name="Andreopoulos B."/>
            <person name="Baker S."/>
            <person name="Barry K."/>
            <person name="Bills G."/>
            <person name="Bluhm B."/>
            <person name="Cannon C."/>
            <person name="Castanera R."/>
            <person name="Culley D."/>
            <person name="Daum C."/>
            <person name="Ezra D."/>
            <person name="Gonzalez J."/>
            <person name="Henrissat B."/>
            <person name="Kuo A."/>
            <person name="Liang C."/>
            <person name="Lipzen A."/>
            <person name="Lutzoni F."/>
            <person name="Magnuson J."/>
            <person name="Mondo S."/>
            <person name="Nolan M."/>
            <person name="Ohm R."/>
            <person name="Pangilinan J."/>
            <person name="Park H.-J."/>
            <person name="Ramirez L."/>
            <person name="Alfaro M."/>
            <person name="Sun H."/>
            <person name="Tritt A."/>
            <person name="Yoshinaga Y."/>
            <person name="Zwiers L.-H."/>
            <person name="Turgeon B."/>
            <person name="Goodwin S."/>
            <person name="Spatafora J."/>
            <person name="Crous P."/>
            <person name="Grigoriev I."/>
        </authorList>
    </citation>
    <scope>NUCLEOTIDE SEQUENCE</scope>
    <source>
        <strain evidence="6">CBS 122681</strain>
    </source>
</reference>
<dbReference type="InterPro" id="IPR011701">
    <property type="entry name" value="MFS"/>
</dbReference>
<dbReference type="GO" id="GO:0016020">
    <property type="term" value="C:membrane"/>
    <property type="evidence" value="ECO:0007669"/>
    <property type="project" value="UniProtKB-SubCell"/>
</dbReference>
<keyword evidence="4" id="KW-0472">Membrane</keyword>
<protein>
    <submittedName>
        <fullName evidence="6">MFS transporter, MCP family, solute carrier family 16, member 10</fullName>
    </submittedName>
</protein>
<feature type="transmembrane region" description="Helical" evidence="4">
    <location>
        <begin position="72"/>
        <end position="90"/>
    </location>
</feature>
<evidence type="ECO:0000256" key="4">
    <source>
        <dbReference type="SAM" id="Phobius"/>
    </source>
</evidence>
<keyword evidence="4" id="KW-1133">Transmembrane helix</keyword>
<feature type="region of interest" description="Disordered" evidence="3">
    <location>
        <begin position="1"/>
        <end position="21"/>
    </location>
</feature>
<feature type="compositionally biased region" description="Polar residues" evidence="3">
    <location>
        <begin position="1"/>
        <end position="10"/>
    </location>
</feature>
<sequence>MNASTSTPTQDPELGPSAAIDESFPENTTRAWITLFGCFCSFFSALSLMNSAGAFQSWISTHQLAGVDPGKIGWIFGFYNFFSFFAASKIGPLFDRYGPRPLSTMGLILCVVSYLLMAQCTQYWHFFLDIGVVGGLSTCLLFTSALGTVQHWFLKRRGLATGLAISGGSVGGIVLPLVLQRLLPAVGFAWTARAAAAIYLPFSLAGVVLMTGRFKSEAKLTLLPDLTVLLEARVLALTCGVFFVELAFFVPVTYLSSYALRKGLSTQTSFLLLTILNVGSLLGRWLPGYLGDKLGRFNTQIVAISACLAAILGLWLPSDGAKSWLISFALLFGLASGSNISLTPVCIAQLCPTEQYGRYYSSIYTVSSFGSLIGVPIAGQLISALDGEYLGLMLFAAAAYVIAFVCFTVVRLWKTGLVLRKRF</sequence>
<keyword evidence="7" id="KW-1185">Reference proteome</keyword>
<dbReference type="EMBL" id="MU004433">
    <property type="protein sequence ID" value="KAF2651150.1"/>
    <property type="molecule type" value="Genomic_DNA"/>
</dbReference>
<dbReference type="OrthoDB" id="410267at2759"/>
<feature type="transmembrane region" description="Helical" evidence="4">
    <location>
        <begin position="389"/>
        <end position="413"/>
    </location>
</feature>
<accession>A0A6A6SU77</accession>
<proteinExistence type="inferred from homology"/>
<evidence type="ECO:0000313" key="7">
    <source>
        <dbReference type="Proteomes" id="UP000799324"/>
    </source>
</evidence>
<feature type="transmembrane region" description="Helical" evidence="4">
    <location>
        <begin position="299"/>
        <end position="318"/>
    </location>
</feature>
<feature type="domain" description="Major facilitator superfamily (MFS) profile" evidence="5">
    <location>
        <begin position="233"/>
        <end position="423"/>
    </location>
</feature>
<feature type="transmembrane region" description="Helical" evidence="4">
    <location>
        <begin position="124"/>
        <end position="146"/>
    </location>
</feature>
<gene>
    <name evidence="6" type="ORF">K491DRAFT_607482</name>
</gene>
<name>A0A6A6SU77_9PLEO</name>
<evidence type="ECO:0000256" key="1">
    <source>
        <dbReference type="ARBA" id="ARBA00004141"/>
    </source>
</evidence>
<feature type="transmembrane region" description="Helical" evidence="4">
    <location>
        <begin position="102"/>
        <end position="118"/>
    </location>
</feature>
<dbReference type="InterPro" id="IPR020846">
    <property type="entry name" value="MFS_dom"/>
</dbReference>
<dbReference type="InterPro" id="IPR050327">
    <property type="entry name" value="Proton-linked_MCT"/>
</dbReference>
<feature type="transmembrane region" description="Helical" evidence="4">
    <location>
        <begin position="270"/>
        <end position="287"/>
    </location>
</feature>
<comment type="subcellular location">
    <subcellularLocation>
        <location evidence="1">Membrane</location>
        <topology evidence="1">Multi-pass membrane protein</topology>
    </subcellularLocation>
</comment>
<evidence type="ECO:0000256" key="2">
    <source>
        <dbReference type="ARBA" id="ARBA00006727"/>
    </source>
</evidence>
<dbReference type="Gene3D" id="1.20.1250.20">
    <property type="entry name" value="MFS general substrate transporter like domains"/>
    <property type="match status" value="1"/>
</dbReference>
<feature type="transmembrane region" description="Helical" evidence="4">
    <location>
        <begin position="363"/>
        <end position="383"/>
    </location>
</feature>
<evidence type="ECO:0000313" key="6">
    <source>
        <dbReference type="EMBL" id="KAF2651150.1"/>
    </source>
</evidence>
<keyword evidence="4" id="KW-0812">Transmembrane</keyword>
<dbReference type="SUPFAM" id="SSF103473">
    <property type="entry name" value="MFS general substrate transporter"/>
    <property type="match status" value="1"/>
</dbReference>
<dbReference type="PANTHER" id="PTHR11360:SF177">
    <property type="entry name" value="RIBOFLAVIN TRANSPORTER MCH5"/>
    <property type="match status" value="1"/>
</dbReference>
<organism evidence="6 7">
    <name type="scientific">Lophiostoma macrostomum CBS 122681</name>
    <dbReference type="NCBI Taxonomy" id="1314788"/>
    <lineage>
        <taxon>Eukaryota</taxon>
        <taxon>Fungi</taxon>
        <taxon>Dikarya</taxon>
        <taxon>Ascomycota</taxon>
        <taxon>Pezizomycotina</taxon>
        <taxon>Dothideomycetes</taxon>
        <taxon>Pleosporomycetidae</taxon>
        <taxon>Pleosporales</taxon>
        <taxon>Lophiostomataceae</taxon>
        <taxon>Lophiostoma</taxon>
    </lineage>
</organism>
<dbReference type="PANTHER" id="PTHR11360">
    <property type="entry name" value="MONOCARBOXYLATE TRANSPORTER"/>
    <property type="match status" value="1"/>
</dbReference>
<feature type="transmembrane region" description="Helical" evidence="4">
    <location>
        <begin position="31"/>
        <end position="52"/>
    </location>
</feature>
<dbReference type="PROSITE" id="PS50850">
    <property type="entry name" value="MFS"/>
    <property type="match status" value="1"/>
</dbReference>
<feature type="transmembrane region" description="Helical" evidence="4">
    <location>
        <begin position="158"/>
        <end position="179"/>
    </location>
</feature>
<evidence type="ECO:0000259" key="5">
    <source>
        <dbReference type="PROSITE" id="PS50850"/>
    </source>
</evidence>
<dbReference type="Proteomes" id="UP000799324">
    <property type="component" value="Unassembled WGS sequence"/>
</dbReference>
<feature type="transmembrane region" description="Helical" evidence="4">
    <location>
        <begin position="324"/>
        <end position="351"/>
    </location>
</feature>
<dbReference type="Pfam" id="PF07690">
    <property type="entry name" value="MFS_1"/>
    <property type="match status" value="1"/>
</dbReference>